<dbReference type="AlphaFoldDB" id="A0A9P6MCV4"/>
<keyword evidence="4" id="KW-1185">Reference proteome</keyword>
<reference evidence="3" key="1">
    <citation type="journal article" date="2020" name="Fungal Divers.">
        <title>Resolving the Mortierellaceae phylogeny through synthesis of multi-gene phylogenetics and phylogenomics.</title>
        <authorList>
            <person name="Vandepol N."/>
            <person name="Liber J."/>
            <person name="Desiro A."/>
            <person name="Na H."/>
            <person name="Kennedy M."/>
            <person name="Barry K."/>
            <person name="Grigoriev I.V."/>
            <person name="Miller A.N."/>
            <person name="O'Donnell K."/>
            <person name="Stajich J.E."/>
            <person name="Bonito G."/>
        </authorList>
    </citation>
    <scope>NUCLEOTIDE SEQUENCE</scope>
    <source>
        <strain evidence="3">MES-2147</strain>
    </source>
</reference>
<sequence>ILVGEVLPNGEDQKGFPVTSDYDRCKKENRKKGKRNPWTEIFQSSGMNKADVKKEAEEASAAVKILENDVKVIRKTVLESQKKQTAATASTIPGATDSRSPTSPTSTTSVSGNCSFSGWMVYRISVPSRSKQTRGYSLPFRCKVESEVMSEEVDEK</sequence>
<evidence type="ECO:0000256" key="1">
    <source>
        <dbReference type="SAM" id="Coils"/>
    </source>
</evidence>
<feature type="non-terminal residue" evidence="3">
    <location>
        <position position="1"/>
    </location>
</feature>
<feature type="compositionally biased region" description="Polar residues" evidence="2">
    <location>
        <begin position="83"/>
        <end position="93"/>
    </location>
</feature>
<evidence type="ECO:0000256" key="2">
    <source>
        <dbReference type="SAM" id="MobiDB-lite"/>
    </source>
</evidence>
<evidence type="ECO:0000313" key="4">
    <source>
        <dbReference type="Proteomes" id="UP000749646"/>
    </source>
</evidence>
<evidence type="ECO:0000313" key="3">
    <source>
        <dbReference type="EMBL" id="KAF9992511.1"/>
    </source>
</evidence>
<keyword evidence="1" id="KW-0175">Coiled coil</keyword>
<organism evidence="3 4">
    <name type="scientific">Modicella reniformis</name>
    <dbReference type="NCBI Taxonomy" id="1440133"/>
    <lineage>
        <taxon>Eukaryota</taxon>
        <taxon>Fungi</taxon>
        <taxon>Fungi incertae sedis</taxon>
        <taxon>Mucoromycota</taxon>
        <taxon>Mortierellomycotina</taxon>
        <taxon>Mortierellomycetes</taxon>
        <taxon>Mortierellales</taxon>
        <taxon>Mortierellaceae</taxon>
        <taxon>Modicella</taxon>
    </lineage>
</organism>
<comment type="caution">
    <text evidence="3">The sequence shown here is derived from an EMBL/GenBank/DDBJ whole genome shotgun (WGS) entry which is preliminary data.</text>
</comment>
<dbReference type="EMBL" id="JAAAHW010002171">
    <property type="protein sequence ID" value="KAF9992511.1"/>
    <property type="molecule type" value="Genomic_DNA"/>
</dbReference>
<dbReference type="Proteomes" id="UP000749646">
    <property type="component" value="Unassembled WGS sequence"/>
</dbReference>
<gene>
    <name evidence="3" type="ORF">BGZ65_012151</name>
</gene>
<protein>
    <submittedName>
        <fullName evidence="3">Uncharacterized protein</fullName>
    </submittedName>
</protein>
<name>A0A9P6MCV4_9FUNG</name>
<feature type="coiled-coil region" evidence="1">
    <location>
        <begin position="49"/>
        <end position="76"/>
    </location>
</feature>
<feature type="compositionally biased region" description="Low complexity" evidence="2">
    <location>
        <begin position="96"/>
        <end position="109"/>
    </location>
</feature>
<proteinExistence type="predicted"/>
<feature type="region of interest" description="Disordered" evidence="2">
    <location>
        <begin position="1"/>
        <end position="42"/>
    </location>
</feature>
<feature type="region of interest" description="Disordered" evidence="2">
    <location>
        <begin position="80"/>
        <end position="114"/>
    </location>
</feature>
<accession>A0A9P6MCV4</accession>